<dbReference type="AlphaFoldDB" id="A0A7M5UW86"/>
<organism evidence="3 4">
    <name type="scientific">Clytia hemisphaerica</name>
    <dbReference type="NCBI Taxonomy" id="252671"/>
    <lineage>
        <taxon>Eukaryota</taxon>
        <taxon>Metazoa</taxon>
        <taxon>Cnidaria</taxon>
        <taxon>Hydrozoa</taxon>
        <taxon>Hydroidolina</taxon>
        <taxon>Leptothecata</taxon>
        <taxon>Obeliida</taxon>
        <taxon>Clytiidae</taxon>
        <taxon>Clytia</taxon>
    </lineage>
</organism>
<reference evidence="3" key="1">
    <citation type="submission" date="2021-01" db="UniProtKB">
        <authorList>
            <consortium name="EnsemblMetazoa"/>
        </authorList>
    </citation>
    <scope>IDENTIFICATION</scope>
</reference>
<dbReference type="Proteomes" id="UP000594262">
    <property type="component" value="Unplaced"/>
</dbReference>
<feature type="domain" description="BTB" evidence="2">
    <location>
        <begin position="300"/>
        <end position="363"/>
    </location>
</feature>
<dbReference type="Pfam" id="PF00651">
    <property type="entry name" value="BTB"/>
    <property type="match status" value="1"/>
</dbReference>
<dbReference type="OrthoDB" id="437903at2759"/>
<sequence>MGEHKDIQETVLFDFKKDDCDVSITSKNKLLLVTSAFLKYVLGDRYPEIVVPSSKAIQNEECGFKEEKSTANGEEEKENHQAEKRETSKINMAEIGSESIIYALSFYQPMFFKEQDVCGSEIDHDEELLQLCNSWSLNKLKKRLESNLMERFTSSIGTHNYADVTNRTIRLSNYATSKNMTGDQLSILFLADKYDLNDLYLHVMSKYPTMDPEEMNESLIFPKLKKLTKYELIRNTLMNNFRSKKSLLPEVTDIFRFLDVYLYEGRIIDLSVQKPFERTQSFQYDPREKEKFLAQPADDSFVVLVVEGMRLYVESFTLVNHSPVFKKMLETASRDESGKKVLAMPGNDVNQVAHLLTYLSSAREIGSHSDVVSLASLAEKFQIKWLMNKIEVFLKTVQEDRPEYISKYLKLQTEYKIVNKNVSNQIHRPDSKFTMVDFQVLKGFSVLTETTKIRVAVHRLWFNFKEVFDIMKTRVVFNELISLVLPKELLQR</sequence>
<keyword evidence="4" id="KW-1185">Reference proteome</keyword>
<evidence type="ECO:0000256" key="1">
    <source>
        <dbReference type="SAM" id="MobiDB-lite"/>
    </source>
</evidence>
<dbReference type="RefSeq" id="XP_066910196.1">
    <property type="nucleotide sequence ID" value="XM_067054095.1"/>
</dbReference>
<dbReference type="PROSITE" id="PS50097">
    <property type="entry name" value="BTB"/>
    <property type="match status" value="1"/>
</dbReference>
<dbReference type="EnsemblMetazoa" id="CLYHEMT003640.1">
    <property type="protein sequence ID" value="CLYHEMP003640.1"/>
    <property type="gene ID" value="CLYHEMG003640"/>
</dbReference>
<dbReference type="CDD" id="cd18186">
    <property type="entry name" value="BTB_POZ_ZBTB_KLHL-like"/>
    <property type="match status" value="1"/>
</dbReference>
<dbReference type="InterPro" id="IPR000210">
    <property type="entry name" value="BTB/POZ_dom"/>
</dbReference>
<dbReference type="SUPFAM" id="SSF54695">
    <property type="entry name" value="POZ domain"/>
    <property type="match status" value="1"/>
</dbReference>
<feature type="region of interest" description="Disordered" evidence="1">
    <location>
        <begin position="64"/>
        <end position="85"/>
    </location>
</feature>
<dbReference type="Gene3D" id="3.30.710.10">
    <property type="entry name" value="Potassium Channel Kv1.1, Chain A"/>
    <property type="match status" value="1"/>
</dbReference>
<proteinExistence type="predicted"/>
<evidence type="ECO:0000259" key="2">
    <source>
        <dbReference type="PROSITE" id="PS50097"/>
    </source>
</evidence>
<dbReference type="InterPro" id="IPR011333">
    <property type="entry name" value="SKP1/BTB/POZ_sf"/>
</dbReference>
<protein>
    <recommendedName>
        <fullName evidence="2">BTB domain-containing protein</fullName>
    </recommendedName>
</protein>
<evidence type="ECO:0000313" key="4">
    <source>
        <dbReference type="Proteomes" id="UP000594262"/>
    </source>
</evidence>
<accession>A0A7M5UW86</accession>
<name>A0A7M5UW86_9CNID</name>
<evidence type="ECO:0000313" key="3">
    <source>
        <dbReference type="EnsemblMetazoa" id="CLYHEMP003640.1"/>
    </source>
</evidence>
<dbReference type="SMART" id="SM00225">
    <property type="entry name" value="BTB"/>
    <property type="match status" value="1"/>
</dbReference>
<dbReference type="GeneID" id="136797511"/>